<proteinExistence type="evidence at transcript level"/>
<dbReference type="EC" id="2.1.1.-" evidence="6"/>
<dbReference type="GO" id="GO:0008171">
    <property type="term" value="F:O-methyltransferase activity"/>
    <property type="evidence" value="ECO:0007669"/>
    <property type="project" value="UniProtKB-UniRule"/>
</dbReference>
<keyword evidence="2 6" id="KW-0489">Methyltransferase</keyword>
<dbReference type="InterPro" id="IPR029063">
    <property type="entry name" value="SAM-dependent_MTases_sf"/>
</dbReference>
<protein>
    <recommendedName>
        <fullName evidence="6">RNA methyltransferase</fullName>
        <ecNumber evidence="6">2.1.1.-</ecNumber>
    </recommendedName>
</protein>
<dbReference type="PANTHER" id="PTHR12315">
    <property type="entry name" value="BICOID-INTERACTING PROTEIN RELATED"/>
    <property type="match status" value="1"/>
</dbReference>
<organism evidence="8">
    <name type="scientific">Psorophora albipes</name>
    <dbReference type="NCBI Taxonomy" id="869069"/>
    <lineage>
        <taxon>Eukaryota</taxon>
        <taxon>Metazoa</taxon>
        <taxon>Ecdysozoa</taxon>
        <taxon>Arthropoda</taxon>
        <taxon>Hexapoda</taxon>
        <taxon>Insecta</taxon>
        <taxon>Pterygota</taxon>
        <taxon>Neoptera</taxon>
        <taxon>Endopterygota</taxon>
        <taxon>Diptera</taxon>
        <taxon>Nematocera</taxon>
        <taxon>Culicoidea</taxon>
        <taxon>Culicidae</taxon>
        <taxon>Culicinae</taxon>
        <taxon>Aedini</taxon>
        <taxon>Psorophora</taxon>
    </lineage>
</organism>
<keyword evidence="4 5" id="KW-0949">S-adenosyl-L-methionine</keyword>
<comment type="similarity">
    <text evidence="1 6">Belongs to the methyltransferase superfamily.</text>
</comment>
<dbReference type="AlphaFoldDB" id="T1DGV3"/>
<evidence type="ECO:0000256" key="6">
    <source>
        <dbReference type="RuleBase" id="RU367087"/>
    </source>
</evidence>
<feature type="domain" description="Bin3-type SAM" evidence="7">
    <location>
        <begin position="43"/>
        <end position="254"/>
    </location>
</feature>
<evidence type="ECO:0000313" key="8">
    <source>
        <dbReference type="EMBL" id="JAA93336.1"/>
    </source>
</evidence>
<evidence type="ECO:0000256" key="2">
    <source>
        <dbReference type="ARBA" id="ARBA00022603"/>
    </source>
</evidence>
<dbReference type="PANTHER" id="PTHR12315:SF0">
    <property type="entry name" value="7SK SNRNA METHYLPHOSPHATE CAPPING ENZYME"/>
    <property type="match status" value="1"/>
</dbReference>
<evidence type="ECO:0000256" key="3">
    <source>
        <dbReference type="ARBA" id="ARBA00022679"/>
    </source>
</evidence>
<dbReference type="GO" id="GO:0017069">
    <property type="term" value="F:snRNA binding"/>
    <property type="evidence" value="ECO:0007669"/>
    <property type="project" value="TreeGrafter"/>
</dbReference>
<dbReference type="CDD" id="cd02440">
    <property type="entry name" value="AdoMet_MTases"/>
    <property type="match status" value="1"/>
</dbReference>
<evidence type="ECO:0000256" key="1">
    <source>
        <dbReference type="ARBA" id="ARBA00008361"/>
    </source>
</evidence>
<dbReference type="InterPro" id="IPR010675">
    <property type="entry name" value="Bin3_C"/>
</dbReference>
<sequence length="254" mass="28999">TTVKSKEKIDKNIRHGSYPNYYGEKFRYQDSRSQHFQEILDQYKDEVCPKDESNSGRKDFYFLDVGCNSGKLTSAMHSVFGSASGLRVRGLGVDIDKDLIAKAIETHGSKLEFAVADISAIAQGKATENPIVDYLKRNSIQRFDVVFCFSTLMYIHLENGEVGLQAVLDYMCSVTNVLGLELHANGKYRNQAKKMRRYGGDKSYDHKKLEWITPDVKVEQKIKDYLASKGFRVVCDHEKKNERKRNIVIFSKTS</sequence>
<evidence type="ECO:0000256" key="4">
    <source>
        <dbReference type="ARBA" id="ARBA00022691"/>
    </source>
</evidence>
<feature type="non-terminal residue" evidence="8">
    <location>
        <position position="1"/>
    </location>
</feature>
<dbReference type="EMBL" id="GALA01001516">
    <property type="protein sequence ID" value="JAA93336.1"/>
    <property type="molecule type" value="mRNA"/>
</dbReference>
<accession>T1DGV3</accession>
<keyword evidence="3 6" id="KW-0808">Transferase</keyword>
<dbReference type="GO" id="GO:0040031">
    <property type="term" value="P:snRNA modification"/>
    <property type="evidence" value="ECO:0007669"/>
    <property type="project" value="TreeGrafter"/>
</dbReference>
<dbReference type="PROSITE" id="PS51515">
    <property type="entry name" value="BIN3_SAM"/>
    <property type="match status" value="1"/>
</dbReference>
<dbReference type="Gene3D" id="3.40.50.150">
    <property type="entry name" value="Vaccinia Virus protein VP39"/>
    <property type="match status" value="1"/>
</dbReference>
<dbReference type="GO" id="GO:0032259">
    <property type="term" value="P:methylation"/>
    <property type="evidence" value="ECO:0007669"/>
    <property type="project" value="UniProtKB-KW"/>
</dbReference>
<dbReference type="InterPro" id="IPR024160">
    <property type="entry name" value="BIN3_SAM-bd_dom"/>
</dbReference>
<evidence type="ECO:0000259" key="7">
    <source>
        <dbReference type="PROSITE" id="PS51515"/>
    </source>
</evidence>
<reference evidence="8" key="1">
    <citation type="journal article" date="2013" name="BMC Genomics">
        <title>A deep insight into the sialotranscriptome of the mosquito, Psorophora albipes.</title>
        <authorList>
            <person name="Chagas A.C."/>
            <person name="Calvo E."/>
            <person name="Rios-Velasquez C.M."/>
            <person name="Pessoa F.A."/>
            <person name="Medeiros J.F."/>
            <person name="Ribeiro J.M."/>
        </authorList>
    </citation>
    <scope>NUCLEOTIDE SEQUENCE</scope>
</reference>
<dbReference type="GO" id="GO:0008173">
    <property type="term" value="F:RNA methyltransferase activity"/>
    <property type="evidence" value="ECO:0007669"/>
    <property type="project" value="UniProtKB-UniRule"/>
</dbReference>
<evidence type="ECO:0000256" key="5">
    <source>
        <dbReference type="PROSITE-ProRule" id="PRU00848"/>
    </source>
</evidence>
<name>T1DGV3_9DIPT</name>
<dbReference type="Pfam" id="PF06859">
    <property type="entry name" value="Bin3"/>
    <property type="match status" value="1"/>
</dbReference>
<dbReference type="InterPro" id="IPR039772">
    <property type="entry name" value="Bin3-like"/>
</dbReference>
<dbReference type="SUPFAM" id="SSF53335">
    <property type="entry name" value="S-adenosyl-L-methionine-dependent methyltransferases"/>
    <property type="match status" value="1"/>
</dbReference>